<dbReference type="InterPro" id="IPR012340">
    <property type="entry name" value="NA-bd_OB-fold"/>
</dbReference>
<evidence type="ECO:0000313" key="8">
    <source>
        <dbReference type="Proteomes" id="UP000886865"/>
    </source>
</evidence>
<keyword evidence="3 5" id="KW-1133">Transmembrane helix</keyword>
<feature type="transmembrane region" description="Helical" evidence="5">
    <location>
        <begin position="12"/>
        <end position="41"/>
    </location>
</feature>
<sequence length="147" mass="16347">MEIFKIWAIVGFIFLFIEIAVPSMFFLPLGGAAFFAAVAAFKYPDNYWIQGGVFALFAIIFFVVVRPFMIKKPSKDELTGVEAKYIGQLAQVIKDIGVANSDGIGVIKIYGETWQAKSSDGCEIKAGQMVKIVRNESLIMFVEKCEE</sequence>
<reference evidence="7" key="2">
    <citation type="journal article" date="2021" name="PeerJ">
        <title>Extensive microbial diversity within the chicken gut microbiome revealed by metagenomics and culture.</title>
        <authorList>
            <person name="Gilroy R."/>
            <person name="Ravi A."/>
            <person name="Getino M."/>
            <person name="Pursley I."/>
            <person name="Horton D.L."/>
            <person name="Alikhan N.F."/>
            <person name="Baker D."/>
            <person name="Gharbi K."/>
            <person name="Hall N."/>
            <person name="Watson M."/>
            <person name="Adriaenssens E.M."/>
            <person name="Foster-Nyarko E."/>
            <person name="Jarju S."/>
            <person name="Secka A."/>
            <person name="Antonio M."/>
            <person name="Oren A."/>
            <person name="Chaudhuri R.R."/>
            <person name="La Ragione R."/>
            <person name="Hildebrand F."/>
            <person name="Pallen M.J."/>
        </authorList>
    </citation>
    <scope>NUCLEOTIDE SEQUENCE</scope>
    <source>
        <strain evidence="7">CHK152-2871</strain>
    </source>
</reference>
<feature type="domain" description="NfeD-like C-terminal" evidence="6">
    <location>
        <begin position="84"/>
        <end position="144"/>
    </location>
</feature>
<gene>
    <name evidence="7" type="ORF">IAA86_01505</name>
</gene>
<keyword evidence="4 5" id="KW-0472">Membrane</keyword>
<dbReference type="PANTHER" id="PTHR33507:SF3">
    <property type="entry name" value="INNER MEMBRANE PROTEIN YBBJ"/>
    <property type="match status" value="1"/>
</dbReference>
<dbReference type="GO" id="GO:0005886">
    <property type="term" value="C:plasma membrane"/>
    <property type="evidence" value="ECO:0007669"/>
    <property type="project" value="TreeGrafter"/>
</dbReference>
<proteinExistence type="predicted"/>
<evidence type="ECO:0000256" key="3">
    <source>
        <dbReference type="ARBA" id="ARBA00022989"/>
    </source>
</evidence>
<dbReference type="SUPFAM" id="SSF141322">
    <property type="entry name" value="NfeD domain-like"/>
    <property type="match status" value="1"/>
</dbReference>
<dbReference type="InterPro" id="IPR002810">
    <property type="entry name" value="NfeD-like_C"/>
</dbReference>
<dbReference type="EMBL" id="DVJQ01000012">
    <property type="protein sequence ID" value="HIS73680.1"/>
    <property type="molecule type" value="Genomic_DNA"/>
</dbReference>
<keyword evidence="2 5" id="KW-0812">Transmembrane</keyword>
<comment type="caution">
    <text evidence="7">The sequence shown here is derived from an EMBL/GenBank/DDBJ whole genome shotgun (WGS) entry which is preliminary data.</text>
</comment>
<evidence type="ECO:0000256" key="2">
    <source>
        <dbReference type="ARBA" id="ARBA00022692"/>
    </source>
</evidence>
<feature type="transmembrane region" description="Helical" evidence="5">
    <location>
        <begin position="47"/>
        <end position="65"/>
    </location>
</feature>
<dbReference type="InterPro" id="IPR052165">
    <property type="entry name" value="Membrane_assoc_protease"/>
</dbReference>
<dbReference type="PANTHER" id="PTHR33507">
    <property type="entry name" value="INNER MEMBRANE PROTEIN YBBJ"/>
    <property type="match status" value="1"/>
</dbReference>
<evidence type="ECO:0000256" key="4">
    <source>
        <dbReference type="ARBA" id="ARBA00023136"/>
    </source>
</evidence>
<dbReference type="Pfam" id="PF01957">
    <property type="entry name" value="NfeD"/>
    <property type="match status" value="1"/>
</dbReference>
<reference evidence="7" key="1">
    <citation type="submission" date="2020-10" db="EMBL/GenBank/DDBJ databases">
        <authorList>
            <person name="Gilroy R."/>
        </authorList>
    </citation>
    <scope>NUCLEOTIDE SEQUENCE</scope>
    <source>
        <strain evidence="7">CHK152-2871</strain>
    </source>
</reference>
<dbReference type="Proteomes" id="UP000886865">
    <property type="component" value="Unassembled WGS sequence"/>
</dbReference>
<evidence type="ECO:0000256" key="5">
    <source>
        <dbReference type="SAM" id="Phobius"/>
    </source>
</evidence>
<evidence type="ECO:0000313" key="7">
    <source>
        <dbReference type="EMBL" id="HIS73680.1"/>
    </source>
</evidence>
<comment type="subcellular location">
    <subcellularLocation>
        <location evidence="1">Membrane</location>
        <topology evidence="1">Multi-pass membrane protein</topology>
    </subcellularLocation>
</comment>
<accession>A0A9D1FI80</accession>
<evidence type="ECO:0000256" key="1">
    <source>
        <dbReference type="ARBA" id="ARBA00004141"/>
    </source>
</evidence>
<dbReference type="Gene3D" id="2.40.50.140">
    <property type="entry name" value="Nucleic acid-binding proteins"/>
    <property type="match status" value="1"/>
</dbReference>
<protein>
    <submittedName>
        <fullName evidence="7">NfeD family protein</fullName>
    </submittedName>
</protein>
<dbReference type="AlphaFoldDB" id="A0A9D1FI80"/>
<organism evidence="7 8">
    <name type="scientific">Candidatus Galligastranaerophilus intestinavium</name>
    <dbReference type="NCBI Taxonomy" id="2840836"/>
    <lineage>
        <taxon>Bacteria</taxon>
        <taxon>Candidatus Galligastranaerophilus</taxon>
    </lineage>
</organism>
<evidence type="ECO:0000259" key="6">
    <source>
        <dbReference type="Pfam" id="PF01957"/>
    </source>
</evidence>
<name>A0A9D1FI80_9BACT</name>